<feature type="domain" description="RNA-binding S4" evidence="2">
    <location>
        <begin position="25"/>
        <end position="82"/>
    </location>
</feature>
<protein>
    <recommendedName>
        <fullName evidence="2">RNA-binding S4 domain-containing protein</fullName>
    </recommendedName>
</protein>
<dbReference type="SUPFAM" id="SSF55174">
    <property type="entry name" value="Alpha-L RNA-binding motif"/>
    <property type="match status" value="1"/>
</dbReference>
<dbReference type="InterPro" id="IPR050343">
    <property type="entry name" value="RsuA_PseudoU_synthase"/>
</dbReference>
<feature type="non-terminal residue" evidence="3">
    <location>
        <position position="133"/>
    </location>
</feature>
<dbReference type="SMART" id="SM00363">
    <property type="entry name" value="S4"/>
    <property type="match status" value="1"/>
</dbReference>
<dbReference type="GO" id="GO:0003723">
    <property type="term" value="F:RNA binding"/>
    <property type="evidence" value="ECO:0007669"/>
    <property type="project" value="UniProtKB-KW"/>
</dbReference>
<dbReference type="Proteomes" id="UP000574390">
    <property type="component" value="Unassembled WGS sequence"/>
</dbReference>
<organism evidence="3 4">
    <name type="scientific">Perkinsus olseni</name>
    <name type="common">Perkinsus atlanticus</name>
    <dbReference type="NCBI Taxonomy" id="32597"/>
    <lineage>
        <taxon>Eukaryota</taxon>
        <taxon>Sar</taxon>
        <taxon>Alveolata</taxon>
        <taxon>Perkinsozoa</taxon>
        <taxon>Perkinsea</taxon>
        <taxon>Perkinsida</taxon>
        <taxon>Perkinsidae</taxon>
        <taxon>Perkinsus</taxon>
    </lineage>
</organism>
<sequence>MPFTRAGLLFFTATPSFRGAATGGVALSRMLAMEGMCSRREAKSFIELGHVKVDGSIVTDGAMMVPVGAAVELTKRALDVQANKATILLHKPLHYASCQAEMYHKPSARRLLTPLQRWEACATNHDPRQLRKL</sequence>
<dbReference type="PANTHER" id="PTHR47683">
    <property type="entry name" value="PSEUDOURIDINE SYNTHASE FAMILY PROTEIN-RELATED"/>
    <property type="match status" value="1"/>
</dbReference>
<name>A0A7J6PAY9_PEROL</name>
<dbReference type="PROSITE" id="PS50889">
    <property type="entry name" value="S4"/>
    <property type="match status" value="1"/>
</dbReference>
<proteinExistence type="predicted"/>
<comment type="caution">
    <text evidence="3">The sequence shown here is derived from an EMBL/GenBank/DDBJ whole genome shotgun (WGS) entry which is preliminary data.</text>
</comment>
<evidence type="ECO:0000313" key="3">
    <source>
        <dbReference type="EMBL" id="KAF4693289.1"/>
    </source>
</evidence>
<evidence type="ECO:0000256" key="1">
    <source>
        <dbReference type="PROSITE-ProRule" id="PRU00182"/>
    </source>
</evidence>
<dbReference type="InterPro" id="IPR036986">
    <property type="entry name" value="S4_RNA-bd_sf"/>
</dbReference>
<dbReference type="PANTHER" id="PTHR47683:SF2">
    <property type="entry name" value="RNA-BINDING S4 DOMAIN-CONTAINING PROTEIN"/>
    <property type="match status" value="1"/>
</dbReference>
<dbReference type="AlphaFoldDB" id="A0A7J6PAY9"/>
<accession>A0A7J6PAY9</accession>
<dbReference type="Gene3D" id="3.10.290.10">
    <property type="entry name" value="RNA-binding S4 domain"/>
    <property type="match status" value="1"/>
</dbReference>
<gene>
    <name evidence="3" type="ORF">FOZ62_011355</name>
</gene>
<evidence type="ECO:0000313" key="4">
    <source>
        <dbReference type="Proteomes" id="UP000574390"/>
    </source>
</evidence>
<dbReference type="Pfam" id="PF01479">
    <property type="entry name" value="S4"/>
    <property type="match status" value="1"/>
</dbReference>
<dbReference type="EMBL" id="JABANM010036066">
    <property type="protein sequence ID" value="KAF4693289.1"/>
    <property type="molecule type" value="Genomic_DNA"/>
</dbReference>
<dbReference type="CDD" id="cd00165">
    <property type="entry name" value="S4"/>
    <property type="match status" value="1"/>
</dbReference>
<keyword evidence="1" id="KW-0694">RNA-binding</keyword>
<reference evidence="3 4" key="1">
    <citation type="submission" date="2020-04" db="EMBL/GenBank/DDBJ databases">
        <title>Perkinsus olseni comparative genomics.</title>
        <authorList>
            <person name="Bogema D.R."/>
        </authorList>
    </citation>
    <scope>NUCLEOTIDE SEQUENCE [LARGE SCALE GENOMIC DNA]</scope>
    <source>
        <strain evidence="3">ATCC PRA-205</strain>
    </source>
</reference>
<dbReference type="InterPro" id="IPR002942">
    <property type="entry name" value="S4_RNA-bd"/>
</dbReference>
<evidence type="ECO:0000259" key="2">
    <source>
        <dbReference type="SMART" id="SM00363"/>
    </source>
</evidence>